<dbReference type="WBParaSite" id="ES5_v2.g29191.t1">
    <property type="protein sequence ID" value="ES5_v2.g29191.t1"/>
    <property type="gene ID" value="ES5_v2.g29191"/>
</dbReference>
<evidence type="ECO:0000313" key="2">
    <source>
        <dbReference type="WBParaSite" id="ES5_v2.g29191.t1"/>
    </source>
</evidence>
<proteinExistence type="predicted"/>
<sequence length="66" mass="7204">MSVPIIADIYAWSGSVSLILLSPSTRKAYINYFSRLFGLSSFVTESTLSTAPKITTTAVHKISQHV</sequence>
<accession>A0AC34GHL5</accession>
<protein>
    <submittedName>
        <fullName evidence="2">Uncharacterized protein</fullName>
    </submittedName>
</protein>
<evidence type="ECO:0000313" key="1">
    <source>
        <dbReference type="Proteomes" id="UP000887579"/>
    </source>
</evidence>
<name>A0AC34GHL5_9BILA</name>
<dbReference type="Proteomes" id="UP000887579">
    <property type="component" value="Unplaced"/>
</dbReference>
<reference evidence="2" key="1">
    <citation type="submission" date="2022-11" db="UniProtKB">
        <authorList>
            <consortium name="WormBaseParasite"/>
        </authorList>
    </citation>
    <scope>IDENTIFICATION</scope>
</reference>
<organism evidence="1 2">
    <name type="scientific">Panagrolaimus sp. ES5</name>
    <dbReference type="NCBI Taxonomy" id="591445"/>
    <lineage>
        <taxon>Eukaryota</taxon>
        <taxon>Metazoa</taxon>
        <taxon>Ecdysozoa</taxon>
        <taxon>Nematoda</taxon>
        <taxon>Chromadorea</taxon>
        <taxon>Rhabditida</taxon>
        <taxon>Tylenchina</taxon>
        <taxon>Panagrolaimomorpha</taxon>
        <taxon>Panagrolaimoidea</taxon>
        <taxon>Panagrolaimidae</taxon>
        <taxon>Panagrolaimus</taxon>
    </lineage>
</organism>